<evidence type="ECO:0000313" key="2">
    <source>
        <dbReference type="Proteomes" id="UP000078200"/>
    </source>
</evidence>
<dbReference type="Proteomes" id="UP000078200">
    <property type="component" value="Unassembled WGS sequence"/>
</dbReference>
<accession>A0A1A9VKI4</accession>
<keyword evidence="2" id="KW-1185">Reference proteome</keyword>
<dbReference type="VEuPathDB" id="VectorBase:GAUT039789"/>
<proteinExistence type="predicted"/>
<dbReference type="Pfam" id="PF10109">
    <property type="entry name" value="Phage_TAC_7"/>
    <property type="match status" value="1"/>
</dbReference>
<reference evidence="1" key="1">
    <citation type="submission" date="2020-05" db="UniProtKB">
        <authorList>
            <consortium name="EnsemblMetazoa"/>
        </authorList>
    </citation>
    <scope>IDENTIFICATION</scope>
    <source>
        <strain evidence="1">TTRI</strain>
    </source>
</reference>
<evidence type="ECO:0000313" key="1">
    <source>
        <dbReference type="EnsemblMetazoa" id="GAUT039789-PA"/>
    </source>
</evidence>
<dbReference type="EnsemblMetazoa" id="GAUT039789-RA">
    <property type="protein sequence ID" value="GAUT039789-PA"/>
    <property type="gene ID" value="GAUT039789"/>
</dbReference>
<sequence>MADSRISITFDPKISHNLIKLAEITKESVQELAKRLVVEGIECEIDEIAVADIVKECTAPGAETIDYEDFKRGYIKDFPALPEEIKSNIEEAIEKELKINPNKAGKPLRGGNMTTVKLDNPITVEGTPVSELTFRPVKVRDCLAMERTGGSDFEKEVGLIANLASVTKETIWELYFADYMKIQEALKDFFPPVTQRT</sequence>
<name>A0A1A9VKI4_GLOAU</name>
<dbReference type="AlphaFoldDB" id="A0A1A9VKI4"/>
<protein>
    <recommendedName>
        <fullName evidence="3">Phage tail assembly protein</fullName>
    </recommendedName>
</protein>
<dbReference type="InterPro" id="IPR019289">
    <property type="entry name" value="Phage_tail_E/E"/>
</dbReference>
<evidence type="ECO:0008006" key="3">
    <source>
        <dbReference type="Google" id="ProtNLM"/>
    </source>
</evidence>
<organism evidence="1 2">
    <name type="scientific">Glossina austeni</name>
    <name type="common">Savannah tsetse fly</name>
    <dbReference type="NCBI Taxonomy" id="7395"/>
    <lineage>
        <taxon>Eukaryota</taxon>
        <taxon>Metazoa</taxon>
        <taxon>Ecdysozoa</taxon>
        <taxon>Arthropoda</taxon>
        <taxon>Hexapoda</taxon>
        <taxon>Insecta</taxon>
        <taxon>Pterygota</taxon>
        <taxon>Neoptera</taxon>
        <taxon>Endopterygota</taxon>
        <taxon>Diptera</taxon>
        <taxon>Brachycera</taxon>
        <taxon>Muscomorpha</taxon>
        <taxon>Hippoboscoidea</taxon>
        <taxon>Glossinidae</taxon>
        <taxon>Glossina</taxon>
    </lineage>
</organism>